<name>A0A7V6U290_9HYPH</name>
<proteinExistence type="predicted"/>
<evidence type="ECO:0000313" key="1">
    <source>
        <dbReference type="EMBL" id="HHV70718.1"/>
    </source>
</evidence>
<dbReference type="EMBL" id="DUMN01000696">
    <property type="protein sequence ID" value="HHV70718.1"/>
    <property type="molecule type" value="Genomic_DNA"/>
</dbReference>
<organism evidence="1 2">
    <name type="scientific">Brucella intermedia</name>
    <dbReference type="NCBI Taxonomy" id="94625"/>
    <lineage>
        <taxon>Bacteria</taxon>
        <taxon>Pseudomonadati</taxon>
        <taxon>Pseudomonadota</taxon>
        <taxon>Alphaproteobacteria</taxon>
        <taxon>Hyphomicrobiales</taxon>
        <taxon>Brucellaceae</taxon>
        <taxon>Brucella/Ochrobactrum group</taxon>
        <taxon>Brucella</taxon>
    </lineage>
</organism>
<reference evidence="1 2" key="1">
    <citation type="journal article" date="2020" name="Biotechnol. Biofuels">
        <title>New insights from the biogas microbiome by comprehensive genome-resolved metagenomics of nearly 1600 species originating from multiple anaerobic digesters.</title>
        <authorList>
            <person name="Campanaro S."/>
            <person name="Treu L."/>
            <person name="Rodriguez-R L.M."/>
            <person name="Kovalovszki A."/>
            <person name="Ziels R.M."/>
            <person name="Maus I."/>
            <person name="Zhu X."/>
            <person name="Kougias P.G."/>
            <person name="Basile A."/>
            <person name="Luo G."/>
            <person name="Schluter A."/>
            <person name="Konstantinidis K.T."/>
            <person name="Angelidaki I."/>
        </authorList>
    </citation>
    <scope>NUCLEOTIDE SEQUENCE [LARGE SCALE GENOMIC DNA]</scope>
    <source>
        <strain evidence="1">AS04akNAM_66</strain>
    </source>
</reference>
<protein>
    <submittedName>
        <fullName evidence="1">Uncharacterized protein</fullName>
    </submittedName>
</protein>
<gene>
    <name evidence="1" type="ORF">GXX48_24305</name>
</gene>
<evidence type="ECO:0000313" key="2">
    <source>
        <dbReference type="Proteomes" id="UP000551563"/>
    </source>
</evidence>
<dbReference type="Proteomes" id="UP000551563">
    <property type="component" value="Unassembled WGS sequence"/>
</dbReference>
<comment type="caution">
    <text evidence="1">The sequence shown here is derived from an EMBL/GenBank/DDBJ whole genome shotgun (WGS) entry which is preliminary data.</text>
</comment>
<accession>A0A7V6U290</accession>
<sequence length="74" mass="8262">MTDLETLNSFVPGWSEIPNGMMTNPHDAGGIIDCTFVTGEWFVIFNDDRPMRDGFATRKDAIAAFIEAARPQVR</sequence>
<dbReference type="AlphaFoldDB" id="A0A7V6U290"/>